<dbReference type="PANTHER" id="PTHR48182:SF2">
    <property type="entry name" value="PROTEIN SERAC1"/>
    <property type="match status" value="1"/>
</dbReference>
<dbReference type="Gene3D" id="1.25.40.10">
    <property type="entry name" value="Tetratricopeptide repeat domain"/>
    <property type="match status" value="2"/>
</dbReference>
<evidence type="ECO:0000256" key="5">
    <source>
        <dbReference type="ARBA" id="ARBA00023128"/>
    </source>
</evidence>
<evidence type="ECO:0000256" key="3">
    <source>
        <dbReference type="ARBA" id="ARBA00004370"/>
    </source>
</evidence>
<keyword evidence="4" id="KW-0256">Endoplasmic reticulum</keyword>
<dbReference type="GeneID" id="92092273"/>
<dbReference type="SUPFAM" id="SSF48452">
    <property type="entry name" value="TPR-like"/>
    <property type="match status" value="2"/>
</dbReference>
<proteinExistence type="predicted"/>
<dbReference type="EMBL" id="JAQQWL010000008">
    <property type="protein sequence ID" value="KAK8061435.1"/>
    <property type="molecule type" value="Genomic_DNA"/>
</dbReference>
<evidence type="ECO:0000256" key="2">
    <source>
        <dbReference type="ARBA" id="ARBA00004240"/>
    </source>
</evidence>
<comment type="subcellular location">
    <subcellularLocation>
        <location evidence="2">Endoplasmic reticulum</location>
    </subcellularLocation>
    <subcellularLocation>
        <location evidence="3">Membrane</location>
    </subcellularLocation>
    <subcellularLocation>
        <location evidence="1">Mitochondrion</location>
    </subcellularLocation>
</comment>
<dbReference type="InterPro" id="IPR011990">
    <property type="entry name" value="TPR-like_helical_dom_sf"/>
</dbReference>
<name>A0ABR1UR82_9PEZI</name>
<keyword evidence="6" id="KW-0472">Membrane</keyword>
<sequence length="1209" mass="137518">MDTGLKVLVEGLGGDGAVDIVFIHGLSGDYISTWTHKNNVCWIKDTNFLPHSFPAARIMSFKYDSGKIIEGMSQSITSLSKELLSALWTKRTKWQTSTSLSSNARKPSYFSAPHIEGSDAAEWASILAGITNTILGKPRNNLVNELQGESITIEAMLSNFRKFQSEWDIIAIVEKIPMAPGRKLVVSKDSAYLHLDNERFTELSENHENICKFESVESTGFDPPDLEERIRHSSEAVETAKGEKVKPKRFLLYGIGGSGKTQACCKLFNNENVRFQHRFWIDASTRESIEEGFSAIAQKADVRNALEWLESSDSSWLLVLDDFDFDNLLPDEFSPKVGDGLILISARRNVDSQWVDDSYRLEGLPVAESRSLLLKGTVKGLPSAQDNADATELVKLLGHLPLAINIASAHIRLWADDEPRGTNWIRRYINDWQSVFDHKAVGESRKVGATIQMTLEEIRRKGGTESADIIDLLKLLSFFHQYSISESIFAQALGVTKSRQVWVAGLENTTTNRDLLMDARYRTARGHLKQYCLLGSDAGFNRDHQDMERRPRSDYNVLSVHSLIAAYMRTNMDDAEYQSWIVKVANILVANLNAGDPGTDLLLHLTHLYNAASRQNGGQDHRPNDLIQVPCLFDVDDRLVYIPEKIANVFSKWGHFSKVICLREGVAARLEEFERSSPKTVQRLVLDVALSYKILSEAYDDDGRYQEALKARIKAKRLYERYHPPEHWDMLQCDEAIAKSLQHLNMAGDALSYHNRVIKTLSSRIPDQSANRKQVELEGLLPAYRSQARSLMQIGKVAQAEVILRYVLKQYSEFGVSEGHLDLLRCKALWGDALEMEGNHAAALIQRREVLKQRYQDDKHRPDTLLAKEEVAKSYVALGQADEARYLREDVLEEWQNLLKARQIDDTYPPLVTARINLAHNLCNLGEKGGATKMFKEVIELGKNKAHQVHRQRCEEKQCNEKHCYGEQCAALYCKNTHAWYNVDSAVDTLEHLVYIHYDAKDRQASEEAKDELLRIWDAKLKTEQRVPDYLLLRNRLASMVGIPKQRVQERERILEVAIRNLVNRDISDPLRLNLHGAASLIRASMIRDFDGLGDHASILDHWYAIWVADGQLNLPKKYEEAFQQAERAAAAIEGSPMERRVVESAHRHQDRIGVGLRRLNVPTQLVSQQQRIMQLERIKWHRTQMQRSQSLGSFPRLQGFLELVTRRA</sequence>
<dbReference type="SUPFAM" id="SSF52540">
    <property type="entry name" value="P-loop containing nucleoside triphosphate hydrolases"/>
    <property type="match status" value="1"/>
</dbReference>
<dbReference type="RefSeq" id="XP_066714697.1">
    <property type="nucleotide sequence ID" value="XM_066859210.1"/>
</dbReference>
<dbReference type="InterPro" id="IPR027417">
    <property type="entry name" value="P-loop_NTPase"/>
</dbReference>
<evidence type="ECO:0000313" key="8">
    <source>
        <dbReference type="Proteomes" id="UP001480595"/>
    </source>
</evidence>
<organism evidence="7 8">
    <name type="scientific">Apiospora phragmitis</name>
    <dbReference type="NCBI Taxonomy" id="2905665"/>
    <lineage>
        <taxon>Eukaryota</taxon>
        <taxon>Fungi</taxon>
        <taxon>Dikarya</taxon>
        <taxon>Ascomycota</taxon>
        <taxon>Pezizomycotina</taxon>
        <taxon>Sordariomycetes</taxon>
        <taxon>Xylariomycetidae</taxon>
        <taxon>Amphisphaeriales</taxon>
        <taxon>Apiosporaceae</taxon>
        <taxon>Apiospora</taxon>
    </lineage>
</organism>
<keyword evidence="8" id="KW-1185">Reference proteome</keyword>
<evidence type="ECO:0008006" key="9">
    <source>
        <dbReference type="Google" id="ProtNLM"/>
    </source>
</evidence>
<evidence type="ECO:0000256" key="4">
    <source>
        <dbReference type="ARBA" id="ARBA00022824"/>
    </source>
</evidence>
<dbReference type="Gene3D" id="3.40.50.300">
    <property type="entry name" value="P-loop containing nucleotide triphosphate hydrolases"/>
    <property type="match status" value="1"/>
</dbReference>
<dbReference type="PANTHER" id="PTHR48182">
    <property type="entry name" value="PROTEIN SERAC1"/>
    <property type="match status" value="1"/>
</dbReference>
<evidence type="ECO:0000256" key="1">
    <source>
        <dbReference type="ARBA" id="ARBA00004173"/>
    </source>
</evidence>
<dbReference type="InterPro" id="IPR052374">
    <property type="entry name" value="SERAC1"/>
</dbReference>
<accession>A0ABR1UR82</accession>
<evidence type="ECO:0000313" key="7">
    <source>
        <dbReference type="EMBL" id="KAK8061435.1"/>
    </source>
</evidence>
<gene>
    <name evidence="7" type="ORF">PG994_007801</name>
</gene>
<keyword evidence="5" id="KW-0496">Mitochondrion</keyword>
<reference evidence="7 8" key="1">
    <citation type="submission" date="2023-01" db="EMBL/GenBank/DDBJ databases">
        <title>Analysis of 21 Apiospora genomes using comparative genomics revels a genus with tremendous synthesis potential of carbohydrate active enzymes and secondary metabolites.</title>
        <authorList>
            <person name="Sorensen T."/>
        </authorList>
    </citation>
    <scope>NUCLEOTIDE SEQUENCE [LARGE SCALE GENOMIC DNA]</scope>
    <source>
        <strain evidence="7 8">CBS 135458</strain>
    </source>
</reference>
<evidence type="ECO:0000256" key="6">
    <source>
        <dbReference type="ARBA" id="ARBA00023136"/>
    </source>
</evidence>
<comment type="caution">
    <text evidence="7">The sequence shown here is derived from an EMBL/GenBank/DDBJ whole genome shotgun (WGS) entry which is preliminary data.</text>
</comment>
<dbReference type="Proteomes" id="UP001480595">
    <property type="component" value="Unassembled WGS sequence"/>
</dbReference>
<protein>
    <recommendedName>
        <fullName evidence="9">NB-ARC domain-containing protein</fullName>
    </recommendedName>
</protein>